<evidence type="ECO:0000313" key="1">
    <source>
        <dbReference type="EMBL" id="TCS78783.1"/>
    </source>
</evidence>
<accession>A0A4R3K7Q7</accession>
<dbReference type="InterPro" id="IPR011855">
    <property type="entry name" value="Phgtail_TP901_1"/>
</dbReference>
<keyword evidence="2" id="KW-1185">Reference proteome</keyword>
<dbReference type="NCBIfam" id="NF047353">
    <property type="entry name" value="tube_lmo2291"/>
    <property type="match status" value="1"/>
</dbReference>
<dbReference type="EMBL" id="SMAB01000025">
    <property type="protein sequence ID" value="TCS78783.1"/>
    <property type="molecule type" value="Genomic_DNA"/>
</dbReference>
<proteinExistence type="predicted"/>
<dbReference type="Proteomes" id="UP000295788">
    <property type="component" value="Unassembled WGS sequence"/>
</dbReference>
<protein>
    <submittedName>
        <fullName evidence="1">Putative secreted protein</fullName>
    </submittedName>
</protein>
<comment type="caution">
    <text evidence="1">The sequence shown here is derived from an EMBL/GenBank/DDBJ whole genome shotgun (WGS) entry which is preliminary data.</text>
</comment>
<dbReference type="Gene3D" id="4.10.410.40">
    <property type="match status" value="1"/>
</dbReference>
<sequence>MAIAGKGGSVYIGTNKVAEIDQWSVDFKADTKETTNFDSNGWKEFIQTINEWSGKIEGNFKPTDTTGQAALITAFMNGTTVSVEFRIDSTKKITGTAYLESIGLEAKVDDKQTFKADFRGTGQPTVTLT</sequence>
<dbReference type="Pfam" id="PF06199">
    <property type="entry name" value="Phage_tail_2"/>
    <property type="match status" value="1"/>
</dbReference>
<reference evidence="1 2" key="1">
    <citation type="submission" date="2019-03" db="EMBL/GenBank/DDBJ databases">
        <title>Genomic Encyclopedia of Type Strains, Phase IV (KMG-IV): sequencing the most valuable type-strain genomes for metagenomic binning, comparative biology and taxonomic classification.</title>
        <authorList>
            <person name="Goeker M."/>
        </authorList>
    </citation>
    <scope>NUCLEOTIDE SEQUENCE [LARGE SCALE GENOMIC DNA]</scope>
    <source>
        <strain evidence="1 2">DSM 23802</strain>
    </source>
</reference>
<name>A0A4R3K7Q7_9BACI</name>
<gene>
    <name evidence="1" type="ORF">EDD72_12527</name>
</gene>
<dbReference type="OrthoDB" id="4206561at2"/>
<evidence type="ECO:0000313" key="2">
    <source>
        <dbReference type="Proteomes" id="UP000295788"/>
    </source>
</evidence>
<dbReference type="RefSeq" id="WP_132770480.1">
    <property type="nucleotide sequence ID" value="NZ_SMAB01000025.1"/>
</dbReference>
<organism evidence="1 2">
    <name type="scientific">Tepidibacillus fermentans</name>
    <dbReference type="NCBI Taxonomy" id="1281767"/>
    <lineage>
        <taxon>Bacteria</taxon>
        <taxon>Bacillati</taxon>
        <taxon>Bacillota</taxon>
        <taxon>Bacilli</taxon>
        <taxon>Bacillales</taxon>
        <taxon>Bacillaceae</taxon>
        <taxon>Tepidibacillus</taxon>
    </lineage>
</organism>
<dbReference type="AlphaFoldDB" id="A0A4R3K7Q7"/>